<dbReference type="OrthoDB" id="3251367at2759"/>
<feature type="compositionally biased region" description="Low complexity" evidence="1">
    <location>
        <begin position="323"/>
        <end position="350"/>
    </location>
</feature>
<feature type="region of interest" description="Disordered" evidence="1">
    <location>
        <begin position="284"/>
        <end position="409"/>
    </location>
</feature>
<accession>A0A9P7KAJ6</accession>
<feature type="region of interest" description="Disordered" evidence="1">
    <location>
        <begin position="577"/>
        <end position="613"/>
    </location>
</feature>
<feature type="region of interest" description="Disordered" evidence="1">
    <location>
        <begin position="57"/>
        <end position="84"/>
    </location>
</feature>
<dbReference type="Proteomes" id="UP000775547">
    <property type="component" value="Unassembled WGS sequence"/>
</dbReference>
<evidence type="ECO:0000256" key="1">
    <source>
        <dbReference type="SAM" id="MobiDB-lite"/>
    </source>
</evidence>
<dbReference type="EMBL" id="JABCKV010000062">
    <property type="protein sequence ID" value="KAG5644681.1"/>
    <property type="molecule type" value="Genomic_DNA"/>
</dbReference>
<feature type="compositionally biased region" description="Polar residues" evidence="1">
    <location>
        <begin position="285"/>
        <end position="322"/>
    </location>
</feature>
<feature type="compositionally biased region" description="Low complexity" evidence="1">
    <location>
        <begin position="59"/>
        <end position="71"/>
    </location>
</feature>
<organism evidence="2 3">
    <name type="scientific">Asterophora parasitica</name>
    <dbReference type="NCBI Taxonomy" id="117018"/>
    <lineage>
        <taxon>Eukaryota</taxon>
        <taxon>Fungi</taxon>
        <taxon>Dikarya</taxon>
        <taxon>Basidiomycota</taxon>
        <taxon>Agaricomycotina</taxon>
        <taxon>Agaricomycetes</taxon>
        <taxon>Agaricomycetidae</taxon>
        <taxon>Agaricales</taxon>
        <taxon>Tricholomatineae</taxon>
        <taxon>Lyophyllaceae</taxon>
        <taxon>Asterophora</taxon>
    </lineage>
</organism>
<feature type="region of interest" description="Disordered" evidence="1">
    <location>
        <begin position="98"/>
        <end position="145"/>
    </location>
</feature>
<feature type="compositionally biased region" description="Basic and acidic residues" evidence="1">
    <location>
        <begin position="600"/>
        <end position="613"/>
    </location>
</feature>
<evidence type="ECO:0000313" key="2">
    <source>
        <dbReference type="EMBL" id="KAG5644681.1"/>
    </source>
</evidence>
<feature type="compositionally biased region" description="Low complexity" evidence="1">
    <location>
        <begin position="172"/>
        <end position="190"/>
    </location>
</feature>
<evidence type="ECO:0000313" key="3">
    <source>
        <dbReference type="Proteomes" id="UP000775547"/>
    </source>
</evidence>
<reference evidence="2" key="1">
    <citation type="submission" date="2020-07" db="EMBL/GenBank/DDBJ databases">
        <authorList>
            <person name="Nieuwenhuis M."/>
            <person name="Van De Peppel L.J.J."/>
        </authorList>
    </citation>
    <scope>NUCLEOTIDE SEQUENCE</scope>
    <source>
        <strain evidence="2">AP01</strain>
        <tissue evidence="2">Mycelium</tissue>
    </source>
</reference>
<feature type="compositionally biased region" description="Basic and acidic residues" evidence="1">
    <location>
        <begin position="577"/>
        <end position="586"/>
    </location>
</feature>
<proteinExistence type="predicted"/>
<feature type="compositionally biased region" description="Pro residues" evidence="1">
    <location>
        <begin position="351"/>
        <end position="369"/>
    </location>
</feature>
<feature type="region of interest" description="Disordered" evidence="1">
    <location>
        <begin position="14"/>
        <end position="37"/>
    </location>
</feature>
<sequence>MPLEFLSRWHLKSKAQGSPLGLPPDDTPTSMPGLPFPAVTRKRASKWKGGDLQLVSTANISNPIPRSSPSSLTGFDVSDERGAPGQWQYQYQYQPYQVRHPQPSPTRPRPSSVAWVDPSEEHSYEVDADQHPPAFPTPNYPRLAPPAVIRLPSQTKLRPIARSVSLSPTPPAHSSSPDSPSSSSSFSAPSSQHEKWHLKLNTNSMFSQSSHSLRLDRDSRLLHNATANDVYGSAYSYPLAKQLSPIVEQDYFSPTSLRGSTPFLGRSGSATHNASAVSVAFSVSNPGTNPSPGGSQTSEIARPSPSYSTPQPFVTRQLNRTISQTSSRTHVSTSSSIPARPPSRSASTTPAEPPTIPPLNLTPPFPGPHPSREGPPLRPRRSVIDPMPTIAGSSESAADDESEIEEGDYGEDDLESLHAESFVTASGVPPAASIGSIHSMHDNDYSTDIERGDIHMDIADVSQATVNSGDIPFTPTAGTLPSAHSGEPSITTERILQRWERDAGFGSGSAVVTFRTKRHWLASTTPAFWAFWLGFICPFLWFVGGWHFTHLGEQPPKLSVWEFYFARLCCRGKRLKDTSHGAKGKEPQGQARQARLPRWVTEKQSSDDGRMRVQDPKRSLRGISFGYPFVPRRRPSVDGVGQPQHVWRTRVIRRIGSILETPNRLFDYFYGVRLREVRGRPESVRRVFDPWIQRCRYAFCYALIFLFDDCYA</sequence>
<comment type="caution">
    <text evidence="2">The sequence shown here is derived from an EMBL/GenBank/DDBJ whole genome shotgun (WGS) entry which is preliminary data.</text>
</comment>
<feature type="compositionally biased region" description="Acidic residues" evidence="1">
    <location>
        <begin position="397"/>
        <end position="409"/>
    </location>
</feature>
<feature type="compositionally biased region" description="Basic and acidic residues" evidence="1">
    <location>
        <begin position="119"/>
        <end position="130"/>
    </location>
</feature>
<keyword evidence="3" id="KW-1185">Reference proteome</keyword>
<reference evidence="2" key="2">
    <citation type="submission" date="2021-10" db="EMBL/GenBank/DDBJ databases">
        <title>Phylogenomics reveals ancestral predisposition of the termite-cultivated fungus Termitomyces towards a domesticated lifestyle.</title>
        <authorList>
            <person name="Auxier B."/>
            <person name="Grum-Grzhimaylo A."/>
            <person name="Cardenas M.E."/>
            <person name="Lodge J.D."/>
            <person name="Laessoe T."/>
            <person name="Pedersen O."/>
            <person name="Smith M.E."/>
            <person name="Kuyper T.W."/>
            <person name="Franco-Molano E.A."/>
            <person name="Baroni T.J."/>
            <person name="Aanen D.K."/>
        </authorList>
    </citation>
    <scope>NUCLEOTIDE SEQUENCE</scope>
    <source>
        <strain evidence="2">AP01</strain>
        <tissue evidence="2">Mycelium</tissue>
    </source>
</reference>
<feature type="region of interest" description="Disordered" evidence="1">
    <location>
        <begin position="164"/>
        <end position="190"/>
    </location>
</feature>
<name>A0A9P7KAJ6_9AGAR</name>
<gene>
    <name evidence="2" type="ORF">DXG03_007981</name>
</gene>
<dbReference type="AlphaFoldDB" id="A0A9P7KAJ6"/>
<protein>
    <submittedName>
        <fullName evidence="2">Uncharacterized protein</fullName>
    </submittedName>
</protein>